<proteinExistence type="predicted"/>
<accession>A0A1A6HN53</accession>
<dbReference type="PANTHER" id="PTHR31466">
    <property type="entry name" value="GENE 5591-RELATED"/>
    <property type="match status" value="1"/>
</dbReference>
<dbReference type="EMBL" id="LZPO01017773">
    <property type="protein sequence ID" value="OBS79863.1"/>
    <property type="molecule type" value="Genomic_DNA"/>
</dbReference>
<organism evidence="1 2">
    <name type="scientific">Neotoma lepida</name>
    <name type="common">Desert woodrat</name>
    <dbReference type="NCBI Taxonomy" id="56216"/>
    <lineage>
        <taxon>Eukaryota</taxon>
        <taxon>Metazoa</taxon>
        <taxon>Chordata</taxon>
        <taxon>Craniata</taxon>
        <taxon>Vertebrata</taxon>
        <taxon>Euteleostomi</taxon>
        <taxon>Mammalia</taxon>
        <taxon>Eutheria</taxon>
        <taxon>Euarchontoglires</taxon>
        <taxon>Glires</taxon>
        <taxon>Rodentia</taxon>
        <taxon>Myomorpha</taxon>
        <taxon>Muroidea</taxon>
        <taxon>Cricetidae</taxon>
        <taxon>Neotominae</taxon>
        <taxon>Neotoma</taxon>
    </lineage>
</organism>
<keyword evidence="2" id="KW-1185">Reference proteome</keyword>
<evidence type="ECO:0000313" key="1">
    <source>
        <dbReference type="EMBL" id="OBS79863.1"/>
    </source>
</evidence>
<reference evidence="1 2" key="1">
    <citation type="submission" date="2016-06" db="EMBL/GenBank/DDBJ databases">
        <title>The Draft Genome Sequence and Annotation of the Desert Woodrat Neotoma lepida.</title>
        <authorList>
            <person name="Campbell M."/>
            <person name="Oakeson K.F."/>
            <person name="Yandell M."/>
            <person name="Halpert J.R."/>
            <person name="Dearing D."/>
        </authorList>
    </citation>
    <scope>NUCLEOTIDE SEQUENCE [LARGE SCALE GENOMIC DNA]</scope>
    <source>
        <strain evidence="1">417</strain>
        <tissue evidence="1">Liver</tissue>
    </source>
</reference>
<name>A0A1A6HN53_NEOLE</name>
<sequence length="164" mass="18116">MGMTPQATHSICCRTEMCHSCTQDSQRRTPSVDGDKSLTVPIHSLRNFWHCHKLHAWKIHTADIQPTLQFSDAGSLGQKFASDNAALGSSSLGQEEPGDAQCDDMTTLVVDVHLPQLINSLTELNQFRDLTATQSKDSILKKNDQKSYNLLHGASLARILCQNL</sequence>
<dbReference type="STRING" id="56216.A0A1A6HN53"/>
<evidence type="ECO:0000313" key="2">
    <source>
        <dbReference type="Proteomes" id="UP000092124"/>
    </source>
</evidence>
<dbReference type="AlphaFoldDB" id="A0A1A6HN53"/>
<feature type="non-terminal residue" evidence="1">
    <location>
        <position position="164"/>
    </location>
</feature>
<dbReference type="PANTHER" id="PTHR31466:SF1">
    <property type="entry name" value="RIKEN CDNA 4930433I11 GENE"/>
    <property type="match status" value="1"/>
</dbReference>
<gene>
    <name evidence="1" type="ORF">A6R68_21936</name>
</gene>
<protein>
    <submittedName>
        <fullName evidence="1">Uncharacterized protein</fullName>
    </submittedName>
</protein>
<dbReference type="Proteomes" id="UP000092124">
    <property type="component" value="Unassembled WGS sequence"/>
</dbReference>
<dbReference type="InterPro" id="IPR040292">
    <property type="entry name" value="C2orf78-like"/>
</dbReference>
<comment type="caution">
    <text evidence="1">The sequence shown here is derived from an EMBL/GenBank/DDBJ whole genome shotgun (WGS) entry which is preliminary data.</text>
</comment>